<gene>
    <name evidence="6" type="ORF">NEOLI_004703</name>
</gene>
<dbReference type="PANTHER" id="PTHR46138">
    <property type="entry name" value="PROTEIN DR1"/>
    <property type="match status" value="1"/>
</dbReference>
<feature type="domain" description="Chromosome segregation in meiosis protein 3" evidence="5">
    <location>
        <begin position="21"/>
        <end position="101"/>
    </location>
</feature>
<dbReference type="Gene3D" id="1.10.20.10">
    <property type="entry name" value="Histone, subunit A"/>
    <property type="match status" value="1"/>
</dbReference>
<dbReference type="SMR" id="A0A1U7LID0"/>
<dbReference type="CDD" id="cd22905">
    <property type="entry name" value="HFD_Dr1"/>
    <property type="match status" value="1"/>
</dbReference>
<evidence type="ECO:0000256" key="1">
    <source>
        <dbReference type="ARBA" id="ARBA00004123"/>
    </source>
</evidence>
<dbReference type="InterPro" id="IPR042225">
    <property type="entry name" value="Ncb2"/>
</dbReference>
<organism evidence="6 7">
    <name type="scientific">Neolecta irregularis (strain DAH-3)</name>
    <dbReference type="NCBI Taxonomy" id="1198029"/>
    <lineage>
        <taxon>Eukaryota</taxon>
        <taxon>Fungi</taxon>
        <taxon>Dikarya</taxon>
        <taxon>Ascomycota</taxon>
        <taxon>Taphrinomycotina</taxon>
        <taxon>Neolectales</taxon>
        <taxon>Neolectaceae</taxon>
        <taxon>Neolecta</taxon>
    </lineage>
</organism>
<feature type="region of interest" description="Disordered" evidence="3">
    <location>
        <begin position="252"/>
        <end position="272"/>
    </location>
</feature>
<dbReference type="Pfam" id="PF07962">
    <property type="entry name" value="Swi3"/>
    <property type="match status" value="1"/>
</dbReference>
<keyword evidence="7" id="KW-1185">Reference proteome</keyword>
<dbReference type="GO" id="GO:0046982">
    <property type="term" value="F:protein heterodimerization activity"/>
    <property type="evidence" value="ECO:0007669"/>
    <property type="project" value="InterPro"/>
</dbReference>
<comment type="subcellular location">
    <subcellularLocation>
        <location evidence="1">Nucleus</location>
    </subcellularLocation>
</comment>
<dbReference type="FunFam" id="1.10.20.10:FF:000019">
    <property type="entry name" value="Negative cofactor 2 beta"/>
    <property type="match status" value="1"/>
</dbReference>
<dbReference type="InterPro" id="IPR012923">
    <property type="entry name" value="Csm3"/>
</dbReference>
<dbReference type="AlphaFoldDB" id="A0A1U7LID0"/>
<dbReference type="GO" id="GO:0017054">
    <property type="term" value="C:negative cofactor 2 complex"/>
    <property type="evidence" value="ECO:0007669"/>
    <property type="project" value="InterPro"/>
</dbReference>
<evidence type="ECO:0000313" key="6">
    <source>
        <dbReference type="EMBL" id="OLL22399.1"/>
    </source>
</evidence>
<dbReference type="GO" id="GO:0000122">
    <property type="term" value="P:negative regulation of transcription by RNA polymerase II"/>
    <property type="evidence" value="ECO:0007669"/>
    <property type="project" value="InterPro"/>
</dbReference>
<dbReference type="Proteomes" id="UP000186594">
    <property type="component" value="Unassembled WGS sequence"/>
</dbReference>
<feature type="compositionally biased region" description="Basic and acidic residues" evidence="3">
    <location>
        <begin position="252"/>
        <end position="265"/>
    </location>
</feature>
<reference evidence="6 7" key="1">
    <citation type="submission" date="2016-04" db="EMBL/GenBank/DDBJ databases">
        <title>Evolutionary innovation and constraint leading to complex multicellularity in the Ascomycota.</title>
        <authorList>
            <person name="Cisse O."/>
            <person name="Nguyen A."/>
            <person name="Hewitt D.A."/>
            <person name="Jedd G."/>
            <person name="Stajich J.E."/>
        </authorList>
    </citation>
    <scope>NUCLEOTIDE SEQUENCE [LARGE SCALE GENOMIC DNA]</scope>
    <source>
        <strain evidence="6 7">DAH-3</strain>
    </source>
</reference>
<evidence type="ECO:0000259" key="5">
    <source>
        <dbReference type="Pfam" id="PF07962"/>
    </source>
</evidence>
<feature type="domain" description="Transcription factor CBF/NF-Y/archaeal histone" evidence="4">
    <location>
        <begin position="174"/>
        <end position="233"/>
    </location>
</feature>
<accession>A0A1U7LID0</accession>
<dbReference type="Pfam" id="PF00808">
    <property type="entry name" value="CBFD_NFYB_HMF"/>
    <property type="match status" value="1"/>
</dbReference>
<keyword evidence="2" id="KW-0539">Nucleus</keyword>
<dbReference type="GO" id="GO:0051123">
    <property type="term" value="P:RNA polymerase II preinitiation complex assembly"/>
    <property type="evidence" value="ECO:0007669"/>
    <property type="project" value="TreeGrafter"/>
</dbReference>
<evidence type="ECO:0000256" key="3">
    <source>
        <dbReference type="SAM" id="MobiDB-lite"/>
    </source>
</evidence>
<dbReference type="EMBL" id="LXFE01003392">
    <property type="protein sequence ID" value="OLL22399.1"/>
    <property type="molecule type" value="Genomic_DNA"/>
</dbReference>
<evidence type="ECO:0000313" key="7">
    <source>
        <dbReference type="Proteomes" id="UP000186594"/>
    </source>
</evidence>
<dbReference type="InterPro" id="IPR003958">
    <property type="entry name" value="CBFA_NFYB_domain"/>
</dbReference>
<name>A0A1U7LID0_NEOID</name>
<evidence type="ECO:0000256" key="2">
    <source>
        <dbReference type="ARBA" id="ARBA00023242"/>
    </source>
</evidence>
<dbReference type="GO" id="GO:0017025">
    <property type="term" value="F:TBP-class protein binding"/>
    <property type="evidence" value="ECO:0007669"/>
    <property type="project" value="TreeGrafter"/>
</dbReference>
<dbReference type="InterPro" id="IPR009072">
    <property type="entry name" value="Histone-fold"/>
</dbReference>
<dbReference type="GO" id="GO:0006974">
    <property type="term" value="P:DNA damage response"/>
    <property type="evidence" value="ECO:0007669"/>
    <property type="project" value="InterPro"/>
</dbReference>
<dbReference type="STRING" id="1198029.A0A1U7LID0"/>
<sequence length="296" mass="33950">MAGVRVDDEVIVATRKPRARLDDARLLSDAGLPKLRRHAATRLRLHRHGHEHADLGRLLQFYQLWMHELFPKSTFRDTIKMVEKAGRSKTLRLARQRYLDDLRHPPADPTGSDASDVPMQVQQVSRDMENTGPDEIIDDDLPIENSLPSCPFVTEHDGQSDLDDWEALRDAESTVQKLIAEILPVDLTFNKETRDLLIDCCVEFVHLISSEANEICERESKKTIAAEHVIKALEDLGFNDYIADIKEVAAEHKEQQKSKEKKQSKLDQSGMSEAELLRQQEELFGKARERYELQHQ</sequence>
<evidence type="ECO:0000259" key="4">
    <source>
        <dbReference type="Pfam" id="PF00808"/>
    </source>
</evidence>
<dbReference type="PANTHER" id="PTHR46138:SF1">
    <property type="entry name" value="PROTEIN DR1"/>
    <property type="match status" value="1"/>
</dbReference>
<dbReference type="GO" id="GO:0016251">
    <property type="term" value="F:RNA polymerase II general transcription initiation factor activity"/>
    <property type="evidence" value="ECO:0007669"/>
    <property type="project" value="TreeGrafter"/>
</dbReference>
<proteinExistence type="predicted"/>
<dbReference type="SUPFAM" id="SSF47113">
    <property type="entry name" value="Histone-fold"/>
    <property type="match status" value="1"/>
</dbReference>
<comment type="caution">
    <text evidence="6">The sequence shown here is derived from an EMBL/GenBank/DDBJ whole genome shotgun (WGS) entry which is preliminary data.</text>
</comment>
<dbReference type="GO" id="GO:0031297">
    <property type="term" value="P:replication fork processing"/>
    <property type="evidence" value="ECO:0007669"/>
    <property type="project" value="InterPro"/>
</dbReference>
<protein>
    <submittedName>
        <fullName evidence="6">Negative cofactor 2 complex subunit beta</fullName>
    </submittedName>
</protein>
<dbReference type="OrthoDB" id="601405at2759"/>